<dbReference type="SMR" id="A0A832T492"/>
<accession>A0A832T492</accession>
<name>A0A832T492_9EURY</name>
<dbReference type="AlphaFoldDB" id="A0A832T492"/>
<keyword evidence="1" id="KW-0240">DNA-directed RNA polymerase</keyword>
<evidence type="ECO:0000313" key="1">
    <source>
        <dbReference type="EMBL" id="HII59866.1"/>
    </source>
</evidence>
<dbReference type="EMBL" id="DUJR01000024">
    <property type="protein sequence ID" value="HII59866.1"/>
    <property type="molecule type" value="Genomic_DNA"/>
</dbReference>
<sequence length="109" mass="12677">MKGMDEYEKIINDLNTINSKAKFIGIKIIMVRRIIDMHKDNDKLIKKVLEGIKNTDLYDLVLNACPELKGERIKDVYFKKNDYFNVIKKTMSSENTVLKNVLINDESPP</sequence>
<dbReference type="Proteomes" id="UP000645676">
    <property type="component" value="Unassembled WGS sequence"/>
</dbReference>
<reference evidence="1" key="1">
    <citation type="journal article" date="2020" name="bioRxiv">
        <title>A rank-normalized archaeal taxonomy based on genome phylogeny resolves widespread incomplete and uneven classifications.</title>
        <authorList>
            <person name="Rinke C."/>
            <person name="Chuvochina M."/>
            <person name="Mussig A.J."/>
            <person name="Chaumeil P.-A."/>
            <person name="Waite D.W."/>
            <person name="Whitman W.B."/>
            <person name="Parks D.H."/>
            <person name="Hugenholtz P."/>
        </authorList>
    </citation>
    <scope>NUCLEOTIDE SEQUENCE</scope>
    <source>
        <strain evidence="1">UBA8849</strain>
    </source>
</reference>
<organism evidence="1 2">
    <name type="scientific">Methanocaldococcus jannaschii</name>
    <dbReference type="NCBI Taxonomy" id="2190"/>
    <lineage>
        <taxon>Archaea</taxon>
        <taxon>Methanobacteriati</taxon>
        <taxon>Methanobacteriota</taxon>
        <taxon>Methanomada group</taxon>
        <taxon>Methanococci</taxon>
        <taxon>Methanococcales</taxon>
        <taxon>Methanocaldococcaceae</taxon>
        <taxon>Methanocaldococcus</taxon>
    </lineage>
</organism>
<proteinExistence type="predicted"/>
<dbReference type="GO" id="GO:0000428">
    <property type="term" value="C:DNA-directed RNA polymerase complex"/>
    <property type="evidence" value="ECO:0007669"/>
    <property type="project" value="UniProtKB-KW"/>
</dbReference>
<dbReference type="OMA" id="KIIMVRR"/>
<gene>
    <name evidence="1" type="ORF">HA335_04735</name>
</gene>
<protein>
    <submittedName>
        <fullName evidence="1">DNA-directed RNA polymerase subunit I</fullName>
    </submittedName>
</protein>
<keyword evidence="1" id="KW-0804">Transcription</keyword>
<evidence type="ECO:0000313" key="2">
    <source>
        <dbReference type="Proteomes" id="UP000645676"/>
    </source>
</evidence>
<comment type="caution">
    <text evidence="1">The sequence shown here is derived from an EMBL/GenBank/DDBJ whole genome shotgun (WGS) entry which is preliminary data.</text>
</comment>